<sequence>MGHGPAFPDLSPRLGALAGCLQALVRRAWSGVVALQHRRDAKPAGEAPDRASAGGEPRADDAFAQAIKSAAPMPPGMVCLVGAGPGSVDLLTLRALRLLGEADVIVHDRLVSDEALHLARADAERIYVGKSRANHCLPQAEINALLVHLARQGRRVVRLKGGDPFVFGRGGEEAAALAEAGIPYQVVPGVTAALACGADAGIPLTHRDAAQMLTLVTGHTRDGRLDIDATALARPNQTLAIYMGLANLPDLVRQLIGAGLDASHPAAIVEAGGTVASRRLDGTLGSLTAMARVLRTAQPALIIIGEVVRLAPAVAPAAALSTRYAGRRPPTWKKPGNRIKPVITAHAGRDATL</sequence>
<organism evidence="13 14">
    <name type="scientific">Falsiroseomonas algicola</name>
    <dbReference type="NCBI Taxonomy" id="2716930"/>
    <lineage>
        <taxon>Bacteria</taxon>
        <taxon>Pseudomonadati</taxon>
        <taxon>Pseudomonadota</taxon>
        <taxon>Alphaproteobacteria</taxon>
        <taxon>Acetobacterales</taxon>
        <taxon>Roseomonadaceae</taxon>
        <taxon>Falsiroseomonas</taxon>
    </lineage>
</organism>
<comment type="pathway">
    <text evidence="8">Porphyrin-containing compound metabolism; siroheme biosynthesis; precorrin-2 from uroporphyrinogen III: step 1/1.</text>
</comment>
<reference evidence="13 14" key="1">
    <citation type="submission" date="2020-02" db="EMBL/GenBank/DDBJ databases">
        <authorList>
            <person name="Kim H.M."/>
            <person name="Jeon C.O."/>
        </authorList>
    </citation>
    <scope>NUCLEOTIDE SEQUENCE [LARGE SCALE GENOMIC DNA]</scope>
    <source>
        <strain evidence="13 14">PeD5</strain>
    </source>
</reference>
<dbReference type="EMBL" id="JAAIKB010000033">
    <property type="protein sequence ID" value="NGM24350.1"/>
    <property type="molecule type" value="Genomic_DNA"/>
</dbReference>
<evidence type="ECO:0000256" key="11">
    <source>
        <dbReference type="SAM" id="MobiDB-lite"/>
    </source>
</evidence>
<comment type="caution">
    <text evidence="13">The sequence shown here is derived from an EMBL/GenBank/DDBJ whole genome shotgun (WGS) entry which is preliminary data.</text>
</comment>
<accession>A0A6M1LV48</accession>
<evidence type="ECO:0000259" key="12">
    <source>
        <dbReference type="Pfam" id="PF00590"/>
    </source>
</evidence>
<feature type="region of interest" description="Disordered" evidence="11">
    <location>
        <begin position="38"/>
        <end position="58"/>
    </location>
</feature>
<dbReference type="UniPathway" id="UPA00262">
    <property type="reaction ID" value="UER00211"/>
</dbReference>
<keyword evidence="7" id="KW-0627">Porphyrin biosynthesis</keyword>
<dbReference type="PANTHER" id="PTHR45790">
    <property type="entry name" value="SIROHEME SYNTHASE-RELATED"/>
    <property type="match status" value="1"/>
</dbReference>
<dbReference type="GO" id="GO:0019354">
    <property type="term" value="P:siroheme biosynthetic process"/>
    <property type="evidence" value="ECO:0007669"/>
    <property type="project" value="UniProtKB-UniPathway"/>
</dbReference>
<evidence type="ECO:0000313" key="13">
    <source>
        <dbReference type="EMBL" id="NGM24350.1"/>
    </source>
</evidence>
<evidence type="ECO:0000256" key="3">
    <source>
        <dbReference type="ARBA" id="ARBA00022573"/>
    </source>
</evidence>
<evidence type="ECO:0000313" key="14">
    <source>
        <dbReference type="Proteomes" id="UP000475385"/>
    </source>
</evidence>
<dbReference type="Pfam" id="PF00590">
    <property type="entry name" value="TP_methylase"/>
    <property type="match status" value="1"/>
</dbReference>
<gene>
    <name evidence="13" type="primary">cobA</name>
    <name evidence="13" type="ORF">G3576_30460</name>
</gene>
<keyword evidence="4 10" id="KW-0489">Methyltransferase</keyword>
<name>A0A6M1LV48_9PROT</name>
<dbReference type="GO" id="GO:0032259">
    <property type="term" value="P:methylation"/>
    <property type="evidence" value="ECO:0007669"/>
    <property type="project" value="UniProtKB-KW"/>
</dbReference>
<keyword evidence="6" id="KW-0949">S-adenosyl-L-methionine</keyword>
<dbReference type="Gene3D" id="3.30.950.10">
    <property type="entry name" value="Methyltransferase, Cobalt-precorrin-4 Transmethylase, Domain 2"/>
    <property type="match status" value="1"/>
</dbReference>
<evidence type="ECO:0000256" key="1">
    <source>
        <dbReference type="ARBA" id="ARBA00005879"/>
    </source>
</evidence>
<evidence type="ECO:0000256" key="9">
    <source>
        <dbReference type="ARBA" id="ARBA00060548"/>
    </source>
</evidence>
<evidence type="ECO:0000256" key="2">
    <source>
        <dbReference type="ARBA" id="ARBA00012162"/>
    </source>
</evidence>
<dbReference type="PROSITE" id="PS00839">
    <property type="entry name" value="SUMT_1"/>
    <property type="match status" value="1"/>
</dbReference>
<dbReference type="GO" id="GO:0009236">
    <property type="term" value="P:cobalamin biosynthetic process"/>
    <property type="evidence" value="ECO:0007669"/>
    <property type="project" value="UniProtKB-KW"/>
</dbReference>
<dbReference type="InterPro" id="IPR014777">
    <property type="entry name" value="4pyrrole_Mease_sub1"/>
</dbReference>
<proteinExistence type="inferred from homology"/>
<keyword evidence="3" id="KW-0169">Cobalamin biosynthesis</keyword>
<dbReference type="GO" id="GO:0004851">
    <property type="term" value="F:uroporphyrin-III C-methyltransferase activity"/>
    <property type="evidence" value="ECO:0007669"/>
    <property type="project" value="UniProtKB-EC"/>
</dbReference>
<evidence type="ECO:0000256" key="10">
    <source>
        <dbReference type="RuleBase" id="RU003960"/>
    </source>
</evidence>
<dbReference type="NCBIfam" id="NF004790">
    <property type="entry name" value="PRK06136.1"/>
    <property type="match status" value="1"/>
</dbReference>
<feature type="compositionally biased region" description="Basic and acidic residues" evidence="11">
    <location>
        <begin position="38"/>
        <end position="49"/>
    </location>
</feature>
<dbReference type="InterPro" id="IPR035996">
    <property type="entry name" value="4pyrrol_Methylase_sf"/>
</dbReference>
<dbReference type="CDD" id="cd11642">
    <property type="entry name" value="SUMT"/>
    <property type="match status" value="1"/>
</dbReference>
<dbReference type="Gene3D" id="3.40.1010.10">
    <property type="entry name" value="Cobalt-precorrin-4 Transmethylase, Domain 1"/>
    <property type="match status" value="1"/>
</dbReference>
<keyword evidence="5 10" id="KW-0808">Transferase</keyword>
<evidence type="ECO:0000256" key="8">
    <source>
        <dbReference type="ARBA" id="ARBA00025705"/>
    </source>
</evidence>
<dbReference type="InterPro" id="IPR050161">
    <property type="entry name" value="Siro_Cobalamin_biosynth"/>
</dbReference>
<dbReference type="NCBIfam" id="TIGR01469">
    <property type="entry name" value="cobA_cysG_Cterm"/>
    <property type="match status" value="1"/>
</dbReference>
<dbReference type="SUPFAM" id="SSF53790">
    <property type="entry name" value="Tetrapyrrole methylase"/>
    <property type="match status" value="1"/>
</dbReference>
<dbReference type="InterPro" id="IPR014776">
    <property type="entry name" value="4pyrrole_Mease_sub2"/>
</dbReference>
<comment type="similarity">
    <text evidence="1 10">Belongs to the precorrin methyltransferase family.</text>
</comment>
<evidence type="ECO:0000256" key="4">
    <source>
        <dbReference type="ARBA" id="ARBA00022603"/>
    </source>
</evidence>
<dbReference type="PANTHER" id="PTHR45790:SF3">
    <property type="entry name" value="S-ADENOSYL-L-METHIONINE-DEPENDENT UROPORPHYRINOGEN III METHYLTRANSFERASE, CHLOROPLASTIC"/>
    <property type="match status" value="1"/>
</dbReference>
<reference evidence="13 14" key="2">
    <citation type="submission" date="2020-03" db="EMBL/GenBank/DDBJ databases">
        <title>Roseomonas stagni sp. nov., isolated from pond water in Japan.</title>
        <authorList>
            <person name="Furuhata K."/>
            <person name="Miyamoto H."/>
            <person name="Goto K."/>
        </authorList>
    </citation>
    <scope>NUCLEOTIDE SEQUENCE [LARGE SCALE GENOMIC DNA]</scope>
    <source>
        <strain evidence="13 14">PeD5</strain>
    </source>
</reference>
<evidence type="ECO:0000256" key="5">
    <source>
        <dbReference type="ARBA" id="ARBA00022679"/>
    </source>
</evidence>
<feature type="domain" description="Tetrapyrrole methylase" evidence="12">
    <location>
        <begin position="77"/>
        <end position="287"/>
    </location>
</feature>
<dbReference type="AlphaFoldDB" id="A0A6M1LV48"/>
<dbReference type="InterPro" id="IPR003043">
    <property type="entry name" value="Uropor_MeTrfase_CS"/>
</dbReference>
<evidence type="ECO:0000256" key="7">
    <source>
        <dbReference type="ARBA" id="ARBA00023244"/>
    </source>
</evidence>
<protein>
    <recommendedName>
        <fullName evidence="2">uroporphyrinogen-III C-methyltransferase</fullName>
        <ecNumber evidence="2">2.1.1.107</ecNumber>
    </recommendedName>
</protein>
<dbReference type="EC" id="2.1.1.107" evidence="2"/>
<dbReference type="FunFam" id="3.40.1010.10:FF:000001">
    <property type="entry name" value="Siroheme synthase"/>
    <property type="match status" value="1"/>
</dbReference>
<dbReference type="InterPro" id="IPR006366">
    <property type="entry name" value="CobA/CysG_C"/>
</dbReference>
<dbReference type="InterPro" id="IPR000878">
    <property type="entry name" value="4pyrrol_Mease"/>
</dbReference>
<comment type="pathway">
    <text evidence="9">Cofactor biosynthesis; adenosylcobalamin biosynthesis; precorrin-2 from uroporphyrinogen III: step 1/1.</text>
</comment>
<dbReference type="Proteomes" id="UP000475385">
    <property type="component" value="Unassembled WGS sequence"/>
</dbReference>
<dbReference type="FunFam" id="3.30.950.10:FF:000001">
    <property type="entry name" value="Siroheme synthase"/>
    <property type="match status" value="1"/>
</dbReference>
<evidence type="ECO:0000256" key="6">
    <source>
        <dbReference type="ARBA" id="ARBA00022691"/>
    </source>
</evidence>
<dbReference type="PROSITE" id="PS00840">
    <property type="entry name" value="SUMT_2"/>
    <property type="match status" value="1"/>
</dbReference>
<keyword evidence="14" id="KW-1185">Reference proteome</keyword>